<evidence type="ECO:0000313" key="1">
    <source>
        <dbReference type="EMBL" id="GAA3595907.1"/>
    </source>
</evidence>
<accession>A0ABP6Z0U1</accession>
<dbReference type="Proteomes" id="UP001500630">
    <property type="component" value="Unassembled WGS sequence"/>
</dbReference>
<evidence type="ECO:0008006" key="3">
    <source>
        <dbReference type="Google" id="ProtNLM"/>
    </source>
</evidence>
<gene>
    <name evidence="1" type="ORF">GCM10022419_093990</name>
</gene>
<organism evidence="1 2">
    <name type="scientific">Nonomuraea rosea</name>
    <dbReference type="NCBI Taxonomy" id="638574"/>
    <lineage>
        <taxon>Bacteria</taxon>
        <taxon>Bacillati</taxon>
        <taxon>Actinomycetota</taxon>
        <taxon>Actinomycetes</taxon>
        <taxon>Streptosporangiales</taxon>
        <taxon>Streptosporangiaceae</taxon>
        <taxon>Nonomuraea</taxon>
    </lineage>
</organism>
<keyword evidence="2" id="KW-1185">Reference proteome</keyword>
<proteinExistence type="predicted"/>
<sequence>MDISLAVSIASAAAAVAAVAIAVRQTRSMARQALLPVVLGTFQEARSPEWFEARDYIFERLAEDHSPERGVSGLPDPARSAIRKIGFLFDNAGLLIAHGAVSEELILGFFGESIPKFWEILAPFIRREAEIRHMGYMVFFEHLVVRAQMRSTDDIRRDLGLRQLGDDQPPSA</sequence>
<name>A0ABP6Z0U1_9ACTN</name>
<protein>
    <recommendedName>
        <fullName evidence="3">DUF4760 domain-containing protein</fullName>
    </recommendedName>
</protein>
<dbReference type="Pfam" id="PF15956">
    <property type="entry name" value="DUF4760"/>
    <property type="match status" value="1"/>
</dbReference>
<comment type="caution">
    <text evidence="1">The sequence shown here is derived from an EMBL/GenBank/DDBJ whole genome shotgun (WGS) entry which is preliminary data.</text>
</comment>
<dbReference type="EMBL" id="BAABDQ010000030">
    <property type="protein sequence ID" value="GAA3595907.1"/>
    <property type="molecule type" value="Genomic_DNA"/>
</dbReference>
<dbReference type="InterPro" id="IPR031876">
    <property type="entry name" value="DUF4760"/>
</dbReference>
<reference evidence="2" key="1">
    <citation type="journal article" date="2019" name="Int. J. Syst. Evol. Microbiol.">
        <title>The Global Catalogue of Microorganisms (GCM) 10K type strain sequencing project: providing services to taxonomists for standard genome sequencing and annotation.</title>
        <authorList>
            <consortium name="The Broad Institute Genomics Platform"/>
            <consortium name="The Broad Institute Genome Sequencing Center for Infectious Disease"/>
            <person name="Wu L."/>
            <person name="Ma J."/>
        </authorList>
    </citation>
    <scope>NUCLEOTIDE SEQUENCE [LARGE SCALE GENOMIC DNA]</scope>
    <source>
        <strain evidence="2">JCM 17326</strain>
    </source>
</reference>
<evidence type="ECO:0000313" key="2">
    <source>
        <dbReference type="Proteomes" id="UP001500630"/>
    </source>
</evidence>
<dbReference type="RefSeq" id="WP_345572499.1">
    <property type="nucleotide sequence ID" value="NZ_BAABDQ010000030.1"/>
</dbReference>